<name>A0A192CHA2_ECO25</name>
<evidence type="ECO:0000313" key="1">
    <source>
        <dbReference type="EMBL" id="ANK05076.1"/>
    </source>
</evidence>
<organism evidence="1 2">
    <name type="scientific">Escherichia coli O25b:H4</name>
    <dbReference type="NCBI Taxonomy" id="941280"/>
    <lineage>
        <taxon>Bacteria</taxon>
        <taxon>Pseudomonadati</taxon>
        <taxon>Pseudomonadota</taxon>
        <taxon>Gammaproteobacteria</taxon>
        <taxon>Enterobacterales</taxon>
        <taxon>Enterobacteriaceae</taxon>
        <taxon>Escherichia</taxon>
    </lineage>
</organism>
<proteinExistence type="predicted"/>
<accession>A0A192CHA2</accession>
<sequence>MLIWWLKLAADKECEVDTMEWSDVQAGDSLYAGL</sequence>
<dbReference type="AlphaFoldDB" id="A0A192CHA2"/>
<gene>
    <name evidence="1" type="ORF">WLH_03815</name>
</gene>
<dbReference type="Proteomes" id="UP000183316">
    <property type="component" value="Chromosome"/>
</dbReference>
<reference evidence="1 2" key="1">
    <citation type="submission" date="2016-03" db="EMBL/GenBank/DDBJ databases">
        <title>Genome Sequence and Comparative Pathogenic Determinants of Uropathogenic Escherichia coli O25b:H4, a Clinical Isolate from Saudi Arabia.</title>
        <authorList>
            <person name="Alyamani E.A.J."/>
            <person name="Khiyami M.A."/>
            <person name="Booq R.Y."/>
            <person name="Bahwerth F.S."/>
            <person name="Vaisvil B."/>
            <person name="Schmitt D.P."/>
            <person name="Kapatral V."/>
        </authorList>
    </citation>
    <scope>NUCLEOTIDE SEQUENCE [LARGE SCALE GENOMIC DNA]</scope>
    <source>
        <strain evidence="1 2">O25b:H4</strain>
    </source>
</reference>
<protein>
    <submittedName>
        <fullName evidence="1">Uncharacterized protein</fullName>
    </submittedName>
</protein>
<dbReference type="EMBL" id="CP015085">
    <property type="protein sequence ID" value="ANK05076.1"/>
    <property type="molecule type" value="Genomic_DNA"/>
</dbReference>
<evidence type="ECO:0000313" key="2">
    <source>
        <dbReference type="Proteomes" id="UP000183316"/>
    </source>
</evidence>